<evidence type="ECO:0000313" key="2">
    <source>
        <dbReference type="Proteomes" id="UP000796761"/>
    </source>
</evidence>
<dbReference type="Proteomes" id="UP000796761">
    <property type="component" value="Unassembled WGS sequence"/>
</dbReference>
<comment type="caution">
    <text evidence="1">The sequence shown here is derived from an EMBL/GenBank/DDBJ whole genome shotgun (WGS) entry which is preliminary data.</text>
</comment>
<reference evidence="1" key="1">
    <citation type="submission" date="2019-04" db="EMBL/GenBank/DDBJ databases">
        <title>Genome assembly of Zosterops borbonicus 15179.</title>
        <authorList>
            <person name="Leroy T."/>
            <person name="Anselmetti Y."/>
            <person name="Tilak M.-K."/>
            <person name="Nabholz B."/>
        </authorList>
    </citation>
    <scope>NUCLEOTIDE SEQUENCE</scope>
    <source>
        <strain evidence="1">HGM_15179</strain>
        <tissue evidence="1">Muscle</tissue>
    </source>
</reference>
<accession>A0A8K1GBT0</accession>
<gene>
    <name evidence="1" type="ORF">HGM15179_011876</name>
</gene>
<organism evidence="1 2">
    <name type="scientific">Zosterops borbonicus</name>
    <dbReference type="NCBI Taxonomy" id="364589"/>
    <lineage>
        <taxon>Eukaryota</taxon>
        <taxon>Metazoa</taxon>
        <taxon>Chordata</taxon>
        <taxon>Craniata</taxon>
        <taxon>Vertebrata</taxon>
        <taxon>Euteleostomi</taxon>
        <taxon>Archelosauria</taxon>
        <taxon>Archosauria</taxon>
        <taxon>Dinosauria</taxon>
        <taxon>Saurischia</taxon>
        <taxon>Theropoda</taxon>
        <taxon>Coelurosauria</taxon>
        <taxon>Aves</taxon>
        <taxon>Neognathae</taxon>
        <taxon>Neoaves</taxon>
        <taxon>Telluraves</taxon>
        <taxon>Australaves</taxon>
        <taxon>Passeriformes</taxon>
        <taxon>Sylvioidea</taxon>
        <taxon>Zosteropidae</taxon>
        <taxon>Zosterops</taxon>
    </lineage>
</organism>
<sequence length="119" mass="13370">MISKVAGTLEMNGKGNSEPRDWTLWDAIQKELSRLLEWISVNLIMLNKVKCNVLHLNINIEWGMDGLELEKDLGILVDEKLDTSQQCVLGGQKDNPILACLMKIVAFSGVPNTRNTWTC</sequence>
<evidence type="ECO:0000313" key="1">
    <source>
        <dbReference type="EMBL" id="TRZ15218.1"/>
    </source>
</evidence>
<dbReference type="AlphaFoldDB" id="A0A8K1GBT0"/>
<dbReference type="OrthoDB" id="10392449at2759"/>
<name>A0A8K1GBT0_9PASS</name>
<keyword evidence="2" id="KW-1185">Reference proteome</keyword>
<proteinExistence type="predicted"/>
<protein>
    <submittedName>
        <fullName evidence="1">Uncharacterized protein</fullName>
    </submittedName>
</protein>
<dbReference type="EMBL" id="SWJQ01000379">
    <property type="protein sequence ID" value="TRZ15218.1"/>
    <property type="molecule type" value="Genomic_DNA"/>
</dbReference>